<evidence type="ECO:0000313" key="3">
    <source>
        <dbReference type="Proteomes" id="UP001232063"/>
    </source>
</evidence>
<proteinExistence type="predicted"/>
<comment type="caution">
    <text evidence="2">The sequence shown here is derived from an EMBL/GenBank/DDBJ whole genome shotgun (WGS) entry which is preliminary data.</text>
</comment>
<dbReference type="EMBL" id="JASJOU010000003">
    <property type="protein sequence ID" value="MDJ1501080.1"/>
    <property type="molecule type" value="Genomic_DNA"/>
</dbReference>
<evidence type="ECO:0000313" key="2">
    <source>
        <dbReference type="EMBL" id="MDJ1501080.1"/>
    </source>
</evidence>
<feature type="transmembrane region" description="Helical" evidence="1">
    <location>
        <begin position="6"/>
        <end position="26"/>
    </location>
</feature>
<protein>
    <submittedName>
        <fullName evidence="2">Uncharacterized protein</fullName>
    </submittedName>
</protein>
<dbReference type="RefSeq" id="WP_314510587.1">
    <property type="nucleotide sequence ID" value="NZ_JASJOU010000003.1"/>
</dbReference>
<dbReference type="Proteomes" id="UP001232063">
    <property type="component" value="Unassembled WGS sequence"/>
</dbReference>
<dbReference type="AlphaFoldDB" id="A0AAE3R0W5"/>
<keyword evidence="1" id="KW-1133">Transmembrane helix</keyword>
<gene>
    <name evidence="2" type="ORF">QNI22_10500</name>
</gene>
<sequence>MANGLILHLHIIGSLLLLLAVVHLDFPRRFSWKIELSSLSLMNRQMIQVHTFFIALFVGLNGVLFLSMTEELLQPSPLARAITIGLLVFWGCRLVFQFLVYDSALWRGKRFETIMHIVFSLFWSYCLVIFILLFTIQIQ</sequence>
<accession>A0AAE3R0W5</accession>
<keyword evidence="3" id="KW-1185">Reference proteome</keyword>
<keyword evidence="1" id="KW-0472">Membrane</keyword>
<evidence type="ECO:0000256" key="1">
    <source>
        <dbReference type="SAM" id="Phobius"/>
    </source>
</evidence>
<organism evidence="2 3">
    <name type="scientific">Xanthocytophaga agilis</name>
    <dbReference type="NCBI Taxonomy" id="3048010"/>
    <lineage>
        <taxon>Bacteria</taxon>
        <taxon>Pseudomonadati</taxon>
        <taxon>Bacteroidota</taxon>
        <taxon>Cytophagia</taxon>
        <taxon>Cytophagales</taxon>
        <taxon>Rhodocytophagaceae</taxon>
        <taxon>Xanthocytophaga</taxon>
    </lineage>
</organism>
<keyword evidence="1" id="KW-0812">Transmembrane</keyword>
<feature type="transmembrane region" description="Helical" evidence="1">
    <location>
        <begin position="47"/>
        <end position="66"/>
    </location>
</feature>
<name>A0AAE3R0W5_9BACT</name>
<reference evidence="2" key="1">
    <citation type="submission" date="2023-05" db="EMBL/GenBank/DDBJ databases">
        <authorList>
            <person name="Zhang X."/>
        </authorList>
    </citation>
    <scope>NUCLEOTIDE SEQUENCE</scope>
    <source>
        <strain evidence="2">BD1B2-1</strain>
    </source>
</reference>
<feature type="transmembrane region" description="Helical" evidence="1">
    <location>
        <begin position="113"/>
        <end position="136"/>
    </location>
</feature>
<feature type="transmembrane region" description="Helical" evidence="1">
    <location>
        <begin position="78"/>
        <end position="101"/>
    </location>
</feature>